<sequence length="77" mass="8684">MAISTLVERVAEHIQNGDQSADEHRQRVRTALHHIHLPKLDACGMIVHDTETNQVRKTTGEPGQELLATIESYVTRE</sequence>
<reference evidence="2 3" key="1">
    <citation type="journal article" date="2019" name="Nat. Commun.">
        <title>A new type of DNA phosphorothioation-based antiviral system in archaea.</title>
        <authorList>
            <person name="Xiong L."/>
            <person name="Liu S."/>
            <person name="Chen S."/>
            <person name="Xiao Y."/>
            <person name="Zhu B."/>
            <person name="Gao Y."/>
            <person name="Zhang Y."/>
            <person name="Chen B."/>
            <person name="Luo J."/>
            <person name="Deng Z."/>
            <person name="Chen X."/>
            <person name="Wang L."/>
            <person name="Chen S."/>
        </authorList>
    </citation>
    <scope>NUCLEOTIDE SEQUENCE [LARGE SCALE GENOMIC DNA]</scope>
    <source>
        <strain evidence="2 3">JCM 10635</strain>
    </source>
</reference>
<dbReference type="Proteomes" id="UP000296822">
    <property type="component" value="Chromosome"/>
</dbReference>
<evidence type="ECO:0000313" key="2">
    <source>
        <dbReference type="EMBL" id="QCC55923.1"/>
    </source>
</evidence>
<organism evidence="2 3">
    <name type="scientific">Natronorubrum bangense</name>
    <dbReference type="NCBI Taxonomy" id="61858"/>
    <lineage>
        <taxon>Archaea</taxon>
        <taxon>Methanobacteriati</taxon>
        <taxon>Methanobacteriota</taxon>
        <taxon>Stenosarchaea group</taxon>
        <taxon>Halobacteria</taxon>
        <taxon>Halobacteriales</taxon>
        <taxon>Natrialbaceae</taxon>
        <taxon>Natronorubrum</taxon>
    </lineage>
</organism>
<protein>
    <recommendedName>
        <fullName evidence="1">DUF7344 domain-containing protein</fullName>
    </recommendedName>
</protein>
<evidence type="ECO:0000313" key="3">
    <source>
        <dbReference type="Proteomes" id="UP000296822"/>
    </source>
</evidence>
<dbReference type="AlphaFoldDB" id="A0A4D6HPN8"/>
<gene>
    <name evidence="2" type="ORF">DV706_11405</name>
</gene>
<proteinExistence type="predicted"/>
<dbReference type="KEGG" id="nbg:DV706_11405"/>
<feature type="domain" description="DUF7344" evidence="1">
    <location>
        <begin position="2"/>
        <end position="56"/>
    </location>
</feature>
<accession>A0A4D6HPN8</accession>
<dbReference type="EMBL" id="CP031305">
    <property type="protein sequence ID" value="QCC55923.1"/>
    <property type="molecule type" value="Genomic_DNA"/>
</dbReference>
<dbReference type="InterPro" id="IPR055768">
    <property type="entry name" value="DUF7344"/>
</dbReference>
<dbReference type="Pfam" id="PF24035">
    <property type="entry name" value="DUF7344"/>
    <property type="match status" value="1"/>
</dbReference>
<name>A0A4D6HPN8_9EURY</name>
<evidence type="ECO:0000259" key="1">
    <source>
        <dbReference type="Pfam" id="PF24035"/>
    </source>
</evidence>